<keyword evidence="1" id="KW-1133">Transmembrane helix</keyword>
<feature type="transmembrane region" description="Helical" evidence="1">
    <location>
        <begin position="6"/>
        <end position="30"/>
    </location>
</feature>
<comment type="caution">
    <text evidence="3">The sequence shown here is derived from an EMBL/GenBank/DDBJ whole genome shotgun (WGS) entry which is preliminary data.</text>
</comment>
<dbReference type="PANTHER" id="PTHR42208">
    <property type="entry name" value="HEAVY METAL TRANSPORTER-RELATED"/>
    <property type="match status" value="1"/>
</dbReference>
<evidence type="ECO:0000313" key="4">
    <source>
        <dbReference type="Proteomes" id="UP001589813"/>
    </source>
</evidence>
<dbReference type="Proteomes" id="UP001589813">
    <property type="component" value="Unassembled WGS sequence"/>
</dbReference>
<feature type="domain" description="Urease accessory protein UreH-like transmembrane" evidence="2">
    <location>
        <begin position="7"/>
        <end position="207"/>
    </location>
</feature>
<dbReference type="EMBL" id="JBHLXP010000001">
    <property type="protein sequence ID" value="MFC0048748.1"/>
    <property type="molecule type" value="Genomic_DNA"/>
</dbReference>
<evidence type="ECO:0000313" key="3">
    <source>
        <dbReference type="EMBL" id="MFC0048748.1"/>
    </source>
</evidence>
<sequence length="223" mass="24063">MNPDIFAAFFVGLFGSAHCLLMCGGMAGALQMLMPPSRPRRYALQLMLGLGRISSYALTGALFGGLGATMIGSTGLMPQWLQLFAGLMLLAMALYISRLWFGLLKLERAGQALWRRVQPLSQKLLPLDSALKAYTYGLCWGYLPCGLVYSALSWSLGSGSASQGALWMALFGLGTLPAVLLAGQTADALRQLQQQQWVRYGLAAVLAAYALQTIYLALRALVF</sequence>
<feature type="transmembrane region" description="Helical" evidence="1">
    <location>
        <begin position="164"/>
        <end position="185"/>
    </location>
</feature>
<name>A0ABV6BFD2_9GAMM</name>
<reference evidence="3 4" key="1">
    <citation type="submission" date="2024-09" db="EMBL/GenBank/DDBJ databases">
        <authorList>
            <person name="Sun Q."/>
            <person name="Mori K."/>
        </authorList>
    </citation>
    <scope>NUCLEOTIDE SEQUENCE [LARGE SCALE GENOMIC DNA]</scope>
    <source>
        <strain evidence="3 4">KCTC 23315</strain>
    </source>
</reference>
<feature type="transmembrane region" description="Helical" evidence="1">
    <location>
        <begin position="133"/>
        <end position="152"/>
    </location>
</feature>
<keyword evidence="1" id="KW-0812">Transmembrane</keyword>
<keyword evidence="1" id="KW-0472">Membrane</keyword>
<gene>
    <name evidence="3" type="ORF">ACFFJP_10675</name>
</gene>
<evidence type="ECO:0000259" key="2">
    <source>
        <dbReference type="Pfam" id="PF13386"/>
    </source>
</evidence>
<accession>A0ABV6BFD2</accession>
<protein>
    <submittedName>
        <fullName evidence="3">Sulfite exporter TauE/SafE family protein</fullName>
    </submittedName>
</protein>
<proteinExistence type="predicted"/>
<feature type="transmembrane region" description="Helical" evidence="1">
    <location>
        <begin position="42"/>
        <end position="68"/>
    </location>
</feature>
<dbReference type="RefSeq" id="WP_377243217.1">
    <property type="nucleotide sequence ID" value="NZ_JBHLXP010000001.1"/>
</dbReference>
<evidence type="ECO:0000256" key="1">
    <source>
        <dbReference type="SAM" id="Phobius"/>
    </source>
</evidence>
<dbReference type="Pfam" id="PF13386">
    <property type="entry name" value="DsbD_2"/>
    <property type="match status" value="1"/>
</dbReference>
<feature type="transmembrane region" description="Helical" evidence="1">
    <location>
        <begin position="197"/>
        <end position="218"/>
    </location>
</feature>
<dbReference type="PANTHER" id="PTHR42208:SF1">
    <property type="entry name" value="HEAVY METAL TRANSPORTER"/>
    <property type="match status" value="1"/>
</dbReference>
<feature type="transmembrane region" description="Helical" evidence="1">
    <location>
        <begin position="80"/>
        <end position="101"/>
    </location>
</feature>
<dbReference type="InterPro" id="IPR039447">
    <property type="entry name" value="UreH-like_TM_dom"/>
</dbReference>
<organism evidence="3 4">
    <name type="scientific">Rheinheimera tilapiae</name>
    <dbReference type="NCBI Taxonomy" id="875043"/>
    <lineage>
        <taxon>Bacteria</taxon>
        <taxon>Pseudomonadati</taxon>
        <taxon>Pseudomonadota</taxon>
        <taxon>Gammaproteobacteria</taxon>
        <taxon>Chromatiales</taxon>
        <taxon>Chromatiaceae</taxon>
        <taxon>Rheinheimera</taxon>
    </lineage>
</organism>
<keyword evidence="4" id="KW-1185">Reference proteome</keyword>